<proteinExistence type="predicted"/>
<keyword evidence="2" id="KW-1185">Reference proteome</keyword>
<evidence type="ECO:0000313" key="1">
    <source>
        <dbReference type="EMBL" id="MDT0458105.1"/>
    </source>
</evidence>
<reference evidence="1" key="1">
    <citation type="submission" date="2024-05" db="EMBL/GenBank/DDBJ databases">
        <title>30 novel species of actinomycetes from the DSMZ collection.</title>
        <authorList>
            <person name="Nouioui I."/>
        </authorList>
    </citation>
    <scope>NUCLEOTIDE SEQUENCE</scope>
    <source>
        <strain evidence="1">DSM 41527</strain>
    </source>
</reference>
<dbReference type="EMBL" id="JAVRFE010000027">
    <property type="protein sequence ID" value="MDT0458105.1"/>
    <property type="molecule type" value="Genomic_DNA"/>
</dbReference>
<comment type="caution">
    <text evidence="1">The sequence shown here is derived from an EMBL/GenBank/DDBJ whole genome shotgun (WGS) entry which is preliminary data.</text>
</comment>
<dbReference type="Proteomes" id="UP001180551">
    <property type="component" value="Unassembled WGS sequence"/>
</dbReference>
<protein>
    <submittedName>
        <fullName evidence="1">Uncharacterized protein</fullName>
    </submittedName>
</protein>
<accession>A0ABU2TAY1</accession>
<dbReference type="RefSeq" id="WP_311625209.1">
    <property type="nucleotide sequence ID" value="NZ_JAVRFE010000027.1"/>
</dbReference>
<evidence type="ECO:0000313" key="2">
    <source>
        <dbReference type="Proteomes" id="UP001180551"/>
    </source>
</evidence>
<name>A0ABU2TAY1_9ACTN</name>
<sequence>MQPEQERAANSDSDSDSETLTRLRARVHQDYERWQQYGPLGRLL</sequence>
<organism evidence="1 2">
    <name type="scientific">Streptomyces mooreae</name>
    <dbReference type="NCBI Taxonomy" id="3075523"/>
    <lineage>
        <taxon>Bacteria</taxon>
        <taxon>Bacillati</taxon>
        <taxon>Actinomycetota</taxon>
        <taxon>Actinomycetes</taxon>
        <taxon>Kitasatosporales</taxon>
        <taxon>Streptomycetaceae</taxon>
        <taxon>Streptomyces</taxon>
    </lineage>
</organism>
<gene>
    <name evidence="1" type="ORF">RM550_20585</name>
</gene>